<keyword evidence="3" id="KW-1185">Reference proteome</keyword>
<organism evidence="2 3">
    <name type="scientific">Dunaliella salina</name>
    <name type="common">Green alga</name>
    <name type="synonym">Protococcus salinus</name>
    <dbReference type="NCBI Taxonomy" id="3046"/>
    <lineage>
        <taxon>Eukaryota</taxon>
        <taxon>Viridiplantae</taxon>
        <taxon>Chlorophyta</taxon>
        <taxon>core chlorophytes</taxon>
        <taxon>Chlorophyceae</taxon>
        <taxon>CS clade</taxon>
        <taxon>Chlamydomonadales</taxon>
        <taxon>Dunaliellaceae</taxon>
        <taxon>Dunaliella</taxon>
    </lineage>
</organism>
<reference evidence="2" key="1">
    <citation type="submission" date="2017-08" db="EMBL/GenBank/DDBJ databases">
        <authorList>
            <person name="Polle J.E."/>
            <person name="Barry K."/>
            <person name="Cushman J."/>
            <person name="Schmutz J."/>
            <person name="Tran D."/>
            <person name="Hathwaick L.T."/>
            <person name="Yim W.C."/>
            <person name="Jenkins J."/>
            <person name="Mckie-Krisberg Z.M."/>
            <person name="Prochnik S."/>
            <person name="Lindquist E."/>
            <person name="Dockter R.B."/>
            <person name="Adam C."/>
            <person name="Molina H."/>
            <person name="Bunkerborg J."/>
            <person name="Jin E."/>
            <person name="Buchheim M."/>
            <person name="Magnuson J."/>
        </authorList>
    </citation>
    <scope>NUCLEOTIDE SEQUENCE</scope>
    <source>
        <strain evidence="2">CCAP 19/18</strain>
    </source>
</reference>
<evidence type="ECO:0000313" key="3">
    <source>
        <dbReference type="Proteomes" id="UP000815325"/>
    </source>
</evidence>
<dbReference type="Proteomes" id="UP000815325">
    <property type="component" value="Unassembled WGS sequence"/>
</dbReference>
<evidence type="ECO:0000313" key="2">
    <source>
        <dbReference type="EMBL" id="KAF5829402.1"/>
    </source>
</evidence>
<sequence length="174" mass="18431">MVKDPGAPTLLRSRSRKKNRRVLIRPSLIPTPSNDVAGKTIFSCAFLLECSHHPGNRCHRAHACKHRARLPGALALLFSCVKGVLHPSDAGGQQHSRAKGRPTITSALIPVHPASRTPSPLKTHSAAGLPPASHPSALSSIGASSAQCPRLMEWMTVARGRRTTSGVEGVVGEV</sequence>
<evidence type="ECO:0008006" key="4">
    <source>
        <dbReference type="Google" id="ProtNLM"/>
    </source>
</evidence>
<accession>A0ABZ3KJQ4</accession>
<name>A0ABZ3KJQ4_DUNSA</name>
<gene>
    <name evidence="2" type="ORF">DUNSADRAFT_16156</name>
</gene>
<dbReference type="EMBL" id="MU070165">
    <property type="protein sequence ID" value="KAF5829402.1"/>
    <property type="molecule type" value="Genomic_DNA"/>
</dbReference>
<comment type="caution">
    <text evidence="2">The sequence shown here is derived from an EMBL/GenBank/DDBJ whole genome shotgun (WGS) entry which is preliminary data.</text>
</comment>
<feature type="non-terminal residue" evidence="2">
    <location>
        <position position="174"/>
    </location>
</feature>
<protein>
    <recommendedName>
        <fullName evidence="4">Encoded protein</fullName>
    </recommendedName>
</protein>
<feature type="compositionally biased region" description="Low complexity" evidence="1">
    <location>
        <begin position="124"/>
        <end position="140"/>
    </location>
</feature>
<proteinExistence type="predicted"/>
<feature type="region of interest" description="Disordered" evidence="1">
    <location>
        <begin position="111"/>
        <end position="141"/>
    </location>
</feature>
<evidence type="ECO:0000256" key="1">
    <source>
        <dbReference type="SAM" id="MobiDB-lite"/>
    </source>
</evidence>